<organism evidence="9 10">
    <name type="scientific">Litoreibacter ascidiaceicola</name>
    <dbReference type="NCBI Taxonomy" id="1486859"/>
    <lineage>
        <taxon>Bacteria</taxon>
        <taxon>Pseudomonadati</taxon>
        <taxon>Pseudomonadota</taxon>
        <taxon>Alphaproteobacteria</taxon>
        <taxon>Rhodobacterales</taxon>
        <taxon>Roseobacteraceae</taxon>
        <taxon>Litoreibacter</taxon>
    </lineage>
</organism>
<protein>
    <recommendedName>
        <fullName evidence="8">Abasic site processing protein</fullName>
        <ecNumber evidence="8">3.4.-.-</ecNumber>
    </recommendedName>
</protein>
<evidence type="ECO:0000256" key="4">
    <source>
        <dbReference type="ARBA" id="ARBA00022801"/>
    </source>
</evidence>
<dbReference type="Proteomes" id="UP000184144">
    <property type="component" value="Unassembled WGS sequence"/>
</dbReference>
<keyword evidence="7" id="KW-0456">Lyase</keyword>
<keyword evidence="2 8" id="KW-0645">Protease</keyword>
<evidence type="ECO:0000256" key="2">
    <source>
        <dbReference type="ARBA" id="ARBA00022670"/>
    </source>
</evidence>
<evidence type="ECO:0000256" key="3">
    <source>
        <dbReference type="ARBA" id="ARBA00022763"/>
    </source>
</evidence>
<evidence type="ECO:0000313" key="10">
    <source>
        <dbReference type="Proteomes" id="UP000184144"/>
    </source>
</evidence>
<dbReference type="PANTHER" id="PTHR13604:SF0">
    <property type="entry name" value="ABASIC SITE PROCESSING PROTEIN HMCES"/>
    <property type="match status" value="1"/>
</dbReference>
<reference evidence="10" key="1">
    <citation type="submission" date="2016-11" db="EMBL/GenBank/DDBJ databases">
        <authorList>
            <person name="Varghese N."/>
            <person name="Submissions S."/>
        </authorList>
    </citation>
    <scope>NUCLEOTIDE SEQUENCE [LARGE SCALE GENOMIC DNA]</scope>
    <source>
        <strain evidence="10">DSM 100566</strain>
    </source>
</reference>
<dbReference type="GO" id="GO:0016829">
    <property type="term" value="F:lyase activity"/>
    <property type="evidence" value="ECO:0007669"/>
    <property type="project" value="UniProtKB-KW"/>
</dbReference>
<dbReference type="InterPro" id="IPR036590">
    <property type="entry name" value="SRAP-like"/>
</dbReference>
<dbReference type="GO" id="GO:0008233">
    <property type="term" value="F:peptidase activity"/>
    <property type="evidence" value="ECO:0007669"/>
    <property type="project" value="UniProtKB-KW"/>
</dbReference>
<sequence length="220" mass="25076">MTAIVEGFVYPSKPIKIEADAPDPEIGYNIAPTQQVCLLYPQEGQQLVSTTARWWLVPLWHKGSVQDWKATTFNAKIETAHEKPTFRNAWKDGRCLILATGYYEWSGTKANKQPHRIYVEQNQPVMLFAGLQSQRKDGVRTCTILTREALPEISDLHPRMPVILNGEEAEQWLGHTENDAQIRSSFGTHWDGRFRHHKVAKFGARDDGPQLIESIENTLL</sequence>
<dbReference type="STRING" id="1486859.SAMN05444273_10162"/>
<dbReference type="Gene3D" id="3.90.1680.10">
    <property type="entry name" value="SOS response associated peptidase-like"/>
    <property type="match status" value="1"/>
</dbReference>
<keyword evidence="4 8" id="KW-0378">Hydrolase</keyword>
<keyword evidence="10" id="KW-1185">Reference proteome</keyword>
<evidence type="ECO:0000313" key="9">
    <source>
        <dbReference type="EMBL" id="SHE31170.1"/>
    </source>
</evidence>
<dbReference type="GO" id="GO:0003697">
    <property type="term" value="F:single-stranded DNA binding"/>
    <property type="evidence" value="ECO:0007669"/>
    <property type="project" value="InterPro"/>
</dbReference>
<evidence type="ECO:0000256" key="1">
    <source>
        <dbReference type="ARBA" id="ARBA00008136"/>
    </source>
</evidence>
<evidence type="ECO:0000256" key="8">
    <source>
        <dbReference type="RuleBase" id="RU364100"/>
    </source>
</evidence>
<dbReference type="AlphaFoldDB" id="A0A1M4SG45"/>
<evidence type="ECO:0000256" key="5">
    <source>
        <dbReference type="ARBA" id="ARBA00023124"/>
    </source>
</evidence>
<proteinExistence type="inferred from homology"/>
<evidence type="ECO:0000256" key="6">
    <source>
        <dbReference type="ARBA" id="ARBA00023125"/>
    </source>
</evidence>
<dbReference type="Pfam" id="PF02586">
    <property type="entry name" value="SRAP"/>
    <property type="match status" value="1"/>
</dbReference>
<keyword evidence="5" id="KW-0190">Covalent protein-DNA linkage</keyword>
<dbReference type="GO" id="GO:0006508">
    <property type="term" value="P:proteolysis"/>
    <property type="evidence" value="ECO:0007669"/>
    <property type="project" value="UniProtKB-KW"/>
</dbReference>
<dbReference type="PANTHER" id="PTHR13604">
    <property type="entry name" value="DC12-RELATED"/>
    <property type="match status" value="1"/>
</dbReference>
<evidence type="ECO:0000256" key="7">
    <source>
        <dbReference type="ARBA" id="ARBA00023239"/>
    </source>
</evidence>
<dbReference type="SUPFAM" id="SSF143081">
    <property type="entry name" value="BB1717-like"/>
    <property type="match status" value="1"/>
</dbReference>
<dbReference type="EC" id="3.4.-.-" evidence="8"/>
<name>A0A1M4SG45_9RHOB</name>
<dbReference type="GO" id="GO:0106300">
    <property type="term" value="P:protein-DNA covalent cross-linking repair"/>
    <property type="evidence" value="ECO:0007669"/>
    <property type="project" value="InterPro"/>
</dbReference>
<keyword evidence="6" id="KW-0238">DNA-binding</keyword>
<comment type="similarity">
    <text evidence="1 8">Belongs to the SOS response-associated peptidase family.</text>
</comment>
<dbReference type="EMBL" id="FQUV01000001">
    <property type="protein sequence ID" value="SHE31170.1"/>
    <property type="molecule type" value="Genomic_DNA"/>
</dbReference>
<keyword evidence="3" id="KW-0227">DNA damage</keyword>
<accession>A0A1M4SG45</accession>
<dbReference type="InterPro" id="IPR003738">
    <property type="entry name" value="SRAP"/>
</dbReference>
<gene>
    <name evidence="9" type="ORF">SAMN05444273_10162</name>
</gene>